<dbReference type="GO" id="GO:0003677">
    <property type="term" value="F:DNA binding"/>
    <property type="evidence" value="ECO:0007669"/>
    <property type="project" value="UniProtKB-KW"/>
</dbReference>
<feature type="domain" description="Type I restriction modification DNA specificity" evidence="5">
    <location>
        <begin position="16"/>
        <end position="173"/>
    </location>
</feature>
<dbReference type="GO" id="GO:0016787">
    <property type="term" value="F:hydrolase activity"/>
    <property type="evidence" value="ECO:0007669"/>
    <property type="project" value="UniProtKB-KW"/>
</dbReference>
<protein>
    <submittedName>
        <fullName evidence="6">Restriction endonuclease subunit S</fullName>
        <ecNumber evidence="6">3.1.21.-</ecNumber>
    </submittedName>
</protein>
<dbReference type="Gene3D" id="3.90.220.20">
    <property type="entry name" value="DNA methylase specificity domains"/>
    <property type="match status" value="2"/>
</dbReference>
<dbReference type="PANTHER" id="PTHR43140">
    <property type="entry name" value="TYPE-1 RESTRICTION ENZYME ECOKI SPECIFICITY PROTEIN"/>
    <property type="match status" value="1"/>
</dbReference>
<keyword evidence="7" id="KW-1185">Reference proteome</keyword>
<name>A0A942TLB7_9BACI</name>
<dbReference type="Proteomes" id="UP000682713">
    <property type="component" value="Unassembled WGS sequence"/>
</dbReference>
<keyword evidence="3" id="KW-0238">DNA-binding</keyword>
<evidence type="ECO:0000256" key="4">
    <source>
        <dbReference type="ARBA" id="ARBA00038652"/>
    </source>
</evidence>
<dbReference type="PANTHER" id="PTHR43140:SF1">
    <property type="entry name" value="TYPE I RESTRICTION ENZYME ECOKI SPECIFICITY SUBUNIT"/>
    <property type="match status" value="1"/>
</dbReference>
<dbReference type="CDD" id="cd17282">
    <property type="entry name" value="RMtype1_S_Eco16444ORF1681_TRD1-CR1_like"/>
    <property type="match status" value="1"/>
</dbReference>
<dbReference type="RefSeq" id="WP_213110021.1">
    <property type="nucleotide sequence ID" value="NZ_JAGYPJ010000001.1"/>
</dbReference>
<comment type="subunit">
    <text evidence="4">The methyltransferase is composed of M and S polypeptides.</text>
</comment>
<dbReference type="CDD" id="cd17269">
    <property type="entry name" value="RMtype1_S_PluTORF4319P-TRD2-CR2_like"/>
    <property type="match status" value="1"/>
</dbReference>
<dbReference type="SUPFAM" id="SSF116734">
    <property type="entry name" value="DNA methylase specificity domain"/>
    <property type="match status" value="2"/>
</dbReference>
<dbReference type="GO" id="GO:0004519">
    <property type="term" value="F:endonuclease activity"/>
    <property type="evidence" value="ECO:0007669"/>
    <property type="project" value="UniProtKB-KW"/>
</dbReference>
<keyword evidence="6" id="KW-0378">Hydrolase</keyword>
<dbReference type="AlphaFoldDB" id="A0A942TLB7"/>
<dbReference type="GO" id="GO:0009307">
    <property type="term" value="P:DNA restriction-modification system"/>
    <property type="evidence" value="ECO:0007669"/>
    <property type="project" value="UniProtKB-KW"/>
</dbReference>
<dbReference type="Pfam" id="PF01420">
    <property type="entry name" value="Methylase_S"/>
    <property type="match status" value="2"/>
</dbReference>
<evidence type="ECO:0000256" key="1">
    <source>
        <dbReference type="ARBA" id="ARBA00010923"/>
    </source>
</evidence>
<dbReference type="EC" id="3.1.21.-" evidence="6"/>
<evidence type="ECO:0000256" key="2">
    <source>
        <dbReference type="ARBA" id="ARBA00022747"/>
    </source>
</evidence>
<evidence type="ECO:0000313" key="7">
    <source>
        <dbReference type="Proteomes" id="UP000682713"/>
    </source>
</evidence>
<keyword evidence="6" id="KW-0255">Endonuclease</keyword>
<dbReference type="InterPro" id="IPR000055">
    <property type="entry name" value="Restrct_endonuc_typeI_TRD"/>
</dbReference>
<feature type="domain" description="Type I restriction modification DNA specificity" evidence="5">
    <location>
        <begin position="195"/>
        <end position="370"/>
    </location>
</feature>
<dbReference type="EMBL" id="JAGYPJ010000001">
    <property type="protein sequence ID" value="MBS4199333.1"/>
    <property type="molecule type" value="Genomic_DNA"/>
</dbReference>
<keyword evidence="2" id="KW-0680">Restriction system</keyword>
<accession>A0A942TLB7</accession>
<reference evidence="6 7" key="1">
    <citation type="submission" date="2021-05" db="EMBL/GenBank/DDBJ databases">
        <title>Novel Bacillus species.</title>
        <authorList>
            <person name="Liu G."/>
        </authorList>
    </citation>
    <scope>NUCLEOTIDE SEQUENCE [LARGE SCALE GENOMIC DNA]</scope>
    <source>
        <strain evidence="6 7">FJAT-49732</strain>
    </source>
</reference>
<comment type="similarity">
    <text evidence="1">Belongs to the type-I restriction system S methylase family.</text>
</comment>
<comment type="caution">
    <text evidence="6">The sequence shown here is derived from an EMBL/GenBank/DDBJ whole genome shotgun (WGS) entry which is preliminary data.</text>
</comment>
<keyword evidence="6" id="KW-0540">Nuclease</keyword>
<evidence type="ECO:0000256" key="3">
    <source>
        <dbReference type="ARBA" id="ARBA00023125"/>
    </source>
</evidence>
<dbReference type="Gene3D" id="1.10.287.1120">
    <property type="entry name" value="Bipartite methylase S protein"/>
    <property type="match status" value="1"/>
</dbReference>
<proteinExistence type="inferred from homology"/>
<evidence type="ECO:0000313" key="6">
    <source>
        <dbReference type="EMBL" id="MBS4199333.1"/>
    </source>
</evidence>
<sequence length="392" mass="44935">MIKPNFMEKQLDGVKVEWKTLGEVAEIGTGSSNRQDEDEIGTYPFYVRSKNILKSNTFEYDETAIVVPGEGGIGDIFHFVQGKYALHQRAYRIHLLSNKVNAKYLYYVMSESFKQYILTRSVGATSISIRKPMLEAFPFPIPPLKVQEEIVRILDTFTELTAELIAELTAELTARKKQYNYYRDQLLTFDEGEVEWKTLREVALEFGRGKSKHRPRNDSKLYGGNIPFIQTGDVRNAPHIIREFTQTYSEFGLEQSKLWPKGTLCITIAANIAETAILGFDSCFPDSIIGFVANPKKTSSSYVEYLLTSYKSKLRSKSTGSAQENINLSTFERLLLPFPTLAEQERIVSILDKFDALTNSITEDLLREIELRQEQYEYYRNMLLSFSKSEVE</sequence>
<gene>
    <name evidence="6" type="ORF">KHA93_06665</name>
</gene>
<dbReference type="InterPro" id="IPR051212">
    <property type="entry name" value="Type-I_RE_S_subunit"/>
</dbReference>
<evidence type="ECO:0000259" key="5">
    <source>
        <dbReference type="Pfam" id="PF01420"/>
    </source>
</evidence>
<organism evidence="6 7">
    <name type="scientific">Lederbergia citrisecunda</name>
    <dbReference type="NCBI Taxonomy" id="2833583"/>
    <lineage>
        <taxon>Bacteria</taxon>
        <taxon>Bacillati</taxon>
        <taxon>Bacillota</taxon>
        <taxon>Bacilli</taxon>
        <taxon>Bacillales</taxon>
        <taxon>Bacillaceae</taxon>
        <taxon>Lederbergia</taxon>
    </lineage>
</organism>
<dbReference type="InterPro" id="IPR044946">
    <property type="entry name" value="Restrct_endonuc_typeI_TRD_sf"/>
</dbReference>